<dbReference type="SUPFAM" id="SSF52540">
    <property type="entry name" value="P-loop containing nucleoside triphosphate hydrolases"/>
    <property type="match status" value="1"/>
</dbReference>
<proteinExistence type="predicted"/>
<dbReference type="GO" id="GO:0019319">
    <property type="term" value="P:hexose biosynthetic process"/>
    <property type="evidence" value="ECO:0007669"/>
    <property type="project" value="TreeGrafter"/>
</dbReference>
<accession>A0A367RA02</accession>
<protein>
    <recommendedName>
        <fullName evidence="1">Sulfotransferase domain-containing protein</fullName>
    </recommendedName>
</protein>
<comment type="caution">
    <text evidence="2">The sequence shown here is derived from an EMBL/GenBank/DDBJ whole genome shotgun (WGS) entry which is preliminary data.</text>
</comment>
<evidence type="ECO:0000259" key="1">
    <source>
        <dbReference type="Pfam" id="PF00685"/>
    </source>
</evidence>
<dbReference type="GO" id="GO:0050659">
    <property type="term" value="F:N-acetylgalactosamine 4-sulfate 6-O-sulfotransferase activity"/>
    <property type="evidence" value="ECO:0007669"/>
    <property type="project" value="TreeGrafter"/>
</dbReference>
<dbReference type="Proteomes" id="UP000252085">
    <property type="component" value="Unassembled WGS sequence"/>
</dbReference>
<dbReference type="InterPro" id="IPR027417">
    <property type="entry name" value="P-loop_NTPase"/>
</dbReference>
<dbReference type="EMBL" id="LXQE01000165">
    <property type="protein sequence ID" value="RCJ32533.1"/>
    <property type="molecule type" value="Genomic_DNA"/>
</dbReference>
<dbReference type="AlphaFoldDB" id="A0A367RA02"/>
<dbReference type="Gene3D" id="3.40.50.300">
    <property type="entry name" value="P-loop containing nucleotide triphosphate hydrolases"/>
    <property type="match status" value="1"/>
</dbReference>
<reference evidence="2 3" key="1">
    <citation type="submission" date="2016-04" db="EMBL/GenBank/DDBJ databases">
        <authorList>
            <person name="Evans L.H."/>
            <person name="Alamgir A."/>
            <person name="Owens N."/>
            <person name="Weber N.D."/>
            <person name="Virtaneva K."/>
            <person name="Barbian K."/>
            <person name="Babar A."/>
            <person name="Rosenke K."/>
        </authorList>
    </citation>
    <scope>NUCLEOTIDE SEQUENCE [LARGE SCALE GENOMIC DNA]</scope>
    <source>
        <strain evidence="2">NIES-2108</strain>
    </source>
</reference>
<dbReference type="InterPro" id="IPR000863">
    <property type="entry name" value="Sulfotransferase_dom"/>
</dbReference>
<name>A0A367RA02_NOSPU</name>
<evidence type="ECO:0000313" key="3">
    <source>
        <dbReference type="Proteomes" id="UP000252085"/>
    </source>
</evidence>
<sequence>MTSELEILKGIADPTQVIEKYWETAKGYLWFGLYFYFLEKWMAIFPREQFLILRSEDLYNQTDKTMKQVYEFLGISNYSLSGYPKVNSGSYSKTNNELRQKLSDFFSTTQSEVRRFSRY</sequence>
<evidence type="ECO:0000313" key="2">
    <source>
        <dbReference type="EMBL" id="RCJ32533.1"/>
    </source>
</evidence>
<dbReference type="InterPro" id="IPR052654">
    <property type="entry name" value="CS_Sulfotransferase"/>
</dbReference>
<organism evidence="2 3">
    <name type="scientific">Nostoc punctiforme NIES-2108</name>
    <dbReference type="NCBI Taxonomy" id="1356359"/>
    <lineage>
        <taxon>Bacteria</taxon>
        <taxon>Bacillati</taxon>
        <taxon>Cyanobacteriota</taxon>
        <taxon>Cyanophyceae</taxon>
        <taxon>Nostocales</taxon>
        <taxon>Nostocaceae</taxon>
        <taxon>Nostoc</taxon>
    </lineage>
</organism>
<dbReference type="PANTHER" id="PTHR15723:SF0">
    <property type="entry name" value="CARBOHYDRATE SULFOTRANSFERASE 15"/>
    <property type="match status" value="1"/>
</dbReference>
<gene>
    <name evidence="2" type="ORF">A6769_27760</name>
</gene>
<feature type="domain" description="Sulfotransferase" evidence="1">
    <location>
        <begin position="13"/>
        <end position="77"/>
    </location>
</feature>
<dbReference type="PANTHER" id="PTHR15723">
    <property type="entry name" value="CARBOHYDRATE SULFOTRANSFERASE 15"/>
    <property type="match status" value="1"/>
</dbReference>
<dbReference type="Pfam" id="PF00685">
    <property type="entry name" value="Sulfotransfer_1"/>
    <property type="match status" value="1"/>
</dbReference>